<comment type="caution">
    <text evidence="1">The sequence shown here is derived from an EMBL/GenBank/DDBJ whole genome shotgun (WGS) entry which is preliminary data.</text>
</comment>
<reference evidence="1" key="1">
    <citation type="journal article" date="2014" name="Front. Microbiol.">
        <title>High frequency of phylogenetically diverse reductive dehalogenase-homologous genes in deep subseafloor sedimentary metagenomes.</title>
        <authorList>
            <person name="Kawai M."/>
            <person name="Futagami T."/>
            <person name="Toyoda A."/>
            <person name="Takaki Y."/>
            <person name="Nishi S."/>
            <person name="Hori S."/>
            <person name="Arai W."/>
            <person name="Tsubouchi T."/>
            <person name="Morono Y."/>
            <person name="Uchiyama I."/>
            <person name="Ito T."/>
            <person name="Fujiyama A."/>
            <person name="Inagaki F."/>
            <person name="Takami H."/>
        </authorList>
    </citation>
    <scope>NUCLEOTIDE SEQUENCE</scope>
    <source>
        <strain evidence="1">Expedition CK06-06</strain>
    </source>
</reference>
<protein>
    <submittedName>
        <fullName evidence="1">Uncharacterized protein</fullName>
    </submittedName>
</protein>
<gene>
    <name evidence="1" type="ORF">S01H1_63912</name>
</gene>
<dbReference type="AlphaFoldDB" id="X0XRM1"/>
<name>X0XRM1_9ZZZZ</name>
<dbReference type="EMBL" id="BARS01042088">
    <property type="protein sequence ID" value="GAG39313.1"/>
    <property type="molecule type" value="Genomic_DNA"/>
</dbReference>
<proteinExistence type="predicted"/>
<feature type="non-terminal residue" evidence="1">
    <location>
        <position position="1"/>
    </location>
</feature>
<evidence type="ECO:0000313" key="1">
    <source>
        <dbReference type="EMBL" id="GAG39313.1"/>
    </source>
</evidence>
<sequence>IDAEQGKRAYSMIQYLPEMRQNIRKVEKRVSALLEKPEKS</sequence>
<organism evidence="1">
    <name type="scientific">marine sediment metagenome</name>
    <dbReference type="NCBI Taxonomy" id="412755"/>
    <lineage>
        <taxon>unclassified sequences</taxon>
        <taxon>metagenomes</taxon>
        <taxon>ecological metagenomes</taxon>
    </lineage>
</organism>
<accession>X0XRM1</accession>